<comment type="caution">
    <text evidence="1">The sequence shown here is derived from an EMBL/GenBank/DDBJ whole genome shotgun (WGS) entry which is preliminary data.</text>
</comment>
<dbReference type="AlphaFoldDB" id="A0A498HZL8"/>
<dbReference type="EMBL" id="RDQH01000341">
    <property type="protein sequence ID" value="RXH74363.1"/>
    <property type="molecule type" value="Genomic_DNA"/>
</dbReference>
<dbReference type="Proteomes" id="UP000290289">
    <property type="component" value="Chromosome 15"/>
</dbReference>
<organism evidence="1 2">
    <name type="scientific">Malus domestica</name>
    <name type="common">Apple</name>
    <name type="synonym">Pyrus malus</name>
    <dbReference type="NCBI Taxonomy" id="3750"/>
    <lineage>
        <taxon>Eukaryota</taxon>
        <taxon>Viridiplantae</taxon>
        <taxon>Streptophyta</taxon>
        <taxon>Embryophyta</taxon>
        <taxon>Tracheophyta</taxon>
        <taxon>Spermatophyta</taxon>
        <taxon>Magnoliopsida</taxon>
        <taxon>eudicotyledons</taxon>
        <taxon>Gunneridae</taxon>
        <taxon>Pentapetalae</taxon>
        <taxon>rosids</taxon>
        <taxon>fabids</taxon>
        <taxon>Rosales</taxon>
        <taxon>Rosaceae</taxon>
        <taxon>Amygdaloideae</taxon>
        <taxon>Maleae</taxon>
        <taxon>Malus</taxon>
    </lineage>
</organism>
<keyword evidence="2" id="KW-1185">Reference proteome</keyword>
<gene>
    <name evidence="1" type="ORF">DVH24_029084</name>
</gene>
<proteinExistence type="predicted"/>
<evidence type="ECO:0000313" key="1">
    <source>
        <dbReference type="EMBL" id="RXH74363.1"/>
    </source>
</evidence>
<evidence type="ECO:0000313" key="2">
    <source>
        <dbReference type="Proteomes" id="UP000290289"/>
    </source>
</evidence>
<name>A0A498HZL8_MALDO</name>
<sequence>MPKLFIILKKKLNIYISVRFGFRTSKTETEPVRFGSVRFDSFGSVFFRFGFFRPRFGSVVGRTQCTRLPLYAGSGRGECRLALPPFMERLLPSLEPETYRSWTKALAIAPSATSFLNNKSKPGYLKK</sequence>
<reference evidence="1 2" key="1">
    <citation type="submission" date="2018-10" db="EMBL/GenBank/DDBJ databases">
        <title>A high-quality apple genome assembly.</title>
        <authorList>
            <person name="Hu J."/>
        </authorList>
    </citation>
    <scope>NUCLEOTIDE SEQUENCE [LARGE SCALE GENOMIC DNA]</scope>
    <source>
        <strain evidence="2">cv. HFTH1</strain>
        <tissue evidence="1">Young leaf</tissue>
    </source>
</reference>
<accession>A0A498HZL8</accession>
<protein>
    <submittedName>
        <fullName evidence="1">Uncharacterized protein</fullName>
    </submittedName>
</protein>